<sequence length="129" mass="14546">MLCHHQQLDTHLCWPTEQCVNNLRIAAREGDGPEATFQHTPNTTTDSRWSLQPPHDNDTRPVRSPSTVAVPCGPKDGTPVSIPRLVMKMLRKSVGVGWEELRRRDRKVFRLFVHNVNGTGRPQGKSSSE</sequence>
<comment type="caution">
    <text evidence="2">The sequence shown here is derived from an EMBL/GenBank/DDBJ whole genome shotgun (WGS) entry which is preliminary data.</text>
</comment>
<accession>A0A5B7CHM3</accession>
<dbReference type="EMBL" id="VSRR010000046">
    <property type="protein sequence ID" value="MPC08840.1"/>
    <property type="molecule type" value="Genomic_DNA"/>
</dbReference>
<organism evidence="2 3">
    <name type="scientific">Portunus trituberculatus</name>
    <name type="common">Swimming crab</name>
    <name type="synonym">Neptunus trituberculatus</name>
    <dbReference type="NCBI Taxonomy" id="210409"/>
    <lineage>
        <taxon>Eukaryota</taxon>
        <taxon>Metazoa</taxon>
        <taxon>Ecdysozoa</taxon>
        <taxon>Arthropoda</taxon>
        <taxon>Crustacea</taxon>
        <taxon>Multicrustacea</taxon>
        <taxon>Malacostraca</taxon>
        <taxon>Eumalacostraca</taxon>
        <taxon>Eucarida</taxon>
        <taxon>Decapoda</taxon>
        <taxon>Pleocyemata</taxon>
        <taxon>Brachyura</taxon>
        <taxon>Eubrachyura</taxon>
        <taxon>Portunoidea</taxon>
        <taxon>Portunidae</taxon>
        <taxon>Portuninae</taxon>
        <taxon>Portunus</taxon>
    </lineage>
</organism>
<dbReference type="AlphaFoldDB" id="A0A5B7CHM3"/>
<keyword evidence="3" id="KW-1185">Reference proteome</keyword>
<evidence type="ECO:0000256" key="1">
    <source>
        <dbReference type="SAM" id="MobiDB-lite"/>
    </source>
</evidence>
<proteinExistence type="predicted"/>
<reference evidence="2 3" key="1">
    <citation type="submission" date="2019-05" db="EMBL/GenBank/DDBJ databases">
        <title>Another draft genome of Portunus trituberculatus and its Hox gene families provides insights of decapod evolution.</title>
        <authorList>
            <person name="Jeong J.-H."/>
            <person name="Song I."/>
            <person name="Kim S."/>
            <person name="Choi T."/>
            <person name="Kim D."/>
            <person name="Ryu S."/>
            <person name="Kim W."/>
        </authorList>
    </citation>
    <scope>NUCLEOTIDE SEQUENCE [LARGE SCALE GENOMIC DNA]</scope>
    <source>
        <tissue evidence="2">Muscle</tissue>
    </source>
</reference>
<name>A0A5B7CHM3_PORTR</name>
<dbReference type="Proteomes" id="UP000324222">
    <property type="component" value="Unassembled WGS sequence"/>
</dbReference>
<evidence type="ECO:0000313" key="3">
    <source>
        <dbReference type="Proteomes" id="UP000324222"/>
    </source>
</evidence>
<evidence type="ECO:0000313" key="2">
    <source>
        <dbReference type="EMBL" id="MPC08840.1"/>
    </source>
</evidence>
<gene>
    <name evidence="2" type="ORF">E2C01_001435</name>
</gene>
<protein>
    <submittedName>
        <fullName evidence="2">Uncharacterized protein</fullName>
    </submittedName>
</protein>
<feature type="compositionally biased region" description="Polar residues" evidence="1">
    <location>
        <begin position="37"/>
        <end position="50"/>
    </location>
</feature>
<feature type="region of interest" description="Disordered" evidence="1">
    <location>
        <begin position="30"/>
        <end position="80"/>
    </location>
</feature>